<dbReference type="GO" id="GO:0016604">
    <property type="term" value="C:nuclear body"/>
    <property type="evidence" value="ECO:0007669"/>
    <property type="project" value="TreeGrafter"/>
</dbReference>
<dbReference type="EMBL" id="JAJAGQ010000005">
    <property type="protein sequence ID" value="KAJ8563413.1"/>
    <property type="molecule type" value="Genomic_DNA"/>
</dbReference>
<feature type="region of interest" description="Disordered" evidence="1">
    <location>
        <begin position="120"/>
        <end position="147"/>
    </location>
</feature>
<organism evidence="2 3">
    <name type="scientific">Anisodus acutangulus</name>
    <dbReference type="NCBI Taxonomy" id="402998"/>
    <lineage>
        <taxon>Eukaryota</taxon>
        <taxon>Viridiplantae</taxon>
        <taxon>Streptophyta</taxon>
        <taxon>Embryophyta</taxon>
        <taxon>Tracheophyta</taxon>
        <taxon>Spermatophyta</taxon>
        <taxon>Magnoliopsida</taxon>
        <taxon>eudicotyledons</taxon>
        <taxon>Gunneridae</taxon>
        <taxon>Pentapetalae</taxon>
        <taxon>asterids</taxon>
        <taxon>lamiids</taxon>
        <taxon>Solanales</taxon>
        <taxon>Solanaceae</taxon>
        <taxon>Solanoideae</taxon>
        <taxon>Hyoscyameae</taxon>
        <taxon>Anisodus</taxon>
    </lineage>
</organism>
<dbReference type="Proteomes" id="UP001152561">
    <property type="component" value="Unassembled WGS sequence"/>
</dbReference>
<evidence type="ECO:0000313" key="3">
    <source>
        <dbReference type="Proteomes" id="UP001152561"/>
    </source>
</evidence>
<gene>
    <name evidence="2" type="ORF">K7X08_031865</name>
</gene>
<protein>
    <submittedName>
        <fullName evidence="2">Uncharacterized protein</fullName>
    </submittedName>
</protein>
<sequence>MVGKLYEKEKALSHRLVPVKDDRGNRRDLDGRGIGGERFDRSENPQSGNFQSKNGGASPGNPDEHMFDAYGGQGISVAPFSSDIAPPSMLMPVPGAGNCSPLGPFIPAPPEVAMQMRRQQGGRPSPFEGGRLSVATRNGPAPIIALPPAFRQDPRRLRSYQDLDAPEDEVTVIDYRSL</sequence>
<dbReference type="OrthoDB" id="342064at2759"/>
<feature type="compositionally biased region" description="Basic and acidic residues" evidence="1">
    <location>
        <begin position="16"/>
        <end position="43"/>
    </location>
</feature>
<dbReference type="PANTHER" id="PTHR13165">
    <property type="entry name" value="ARSENITE-RESISTANCE PROTEIN 2"/>
    <property type="match status" value="1"/>
</dbReference>
<name>A0A9Q1MM61_9SOLA</name>
<keyword evidence="3" id="KW-1185">Reference proteome</keyword>
<comment type="caution">
    <text evidence="2">The sequence shown here is derived from an EMBL/GenBank/DDBJ whole genome shotgun (WGS) entry which is preliminary data.</text>
</comment>
<proteinExistence type="predicted"/>
<dbReference type="InterPro" id="IPR039727">
    <property type="entry name" value="SE/Ars2"/>
</dbReference>
<reference evidence="3" key="1">
    <citation type="journal article" date="2023" name="Proc. Natl. Acad. Sci. U.S.A.">
        <title>Genomic and structural basis for evolution of tropane alkaloid biosynthesis.</title>
        <authorList>
            <person name="Wanga Y.-J."/>
            <person name="Taina T."/>
            <person name="Yua J.-Y."/>
            <person name="Lia J."/>
            <person name="Xua B."/>
            <person name="Chenc J."/>
            <person name="D'Auriad J.C."/>
            <person name="Huanga J.-P."/>
            <person name="Huanga S.-X."/>
        </authorList>
    </citation>
    <scope>NUCLEOTIDE SEQUENCE [LARGE SCALE GENOMIC DNA]</scope>
    <source>
        <strain evidence="3">cv. KIB-2019</strain>
    </source>
</reference>
<evidence type="ECO:0000256" key="1">
    <source>
        <dbReference type="SAM" id="MobiDB-lite"/>
    </source>
</evidence>
<dbReference type="AlphaFoldDB" id="A0A9Q1MM61"/>
<evidence type="ECO:0000313" key="2">
    <source>
        <dbReference type="EMBL" id="KAJ8563413.1"/>
    </source>
</evidence>
<feature type="region of interest" description="Disordered" evidence="1">
    <location>
        <begin position="16"/>
        <end position="67"/>
    </location>
</feature>
<dbReference type="GO" id="GO:0031053">
    <property type="term" value="P:primary miRNA processing"/>
    <property type="evidence" value="ECO:0007669"/>
    <property type="project" value="TreeGrafter"/>
</dbReference>
<accession>A0A9Q1MM61</accession>
<feature type="compositionally biased region" description="Polar residues" evidence="1">
    <location>
        <begin position="44"/>
        <end position="55"/>
    </location>
</feature>
<dbReference type="PANTHER" id="PTHR13165:SF0">
    <property type="entry name" value="SERRATE RNA EFFECTOR MOLECULE HOMOLOG"/>
    <property type="match status" value="1"/>
</dbReference>